<feature type="region of interest" description="Disordered" evidence="1">
    <location>
        <begin position="1"/>
        <end position="49"/>
    </location>
</feature>
<reference evidence="2 3" key="1">
    <citation type="journal article" date="2023" name="Hortic Res">
        <title>Pangenome of water caltrop reveals structural variations and asymmetric subgenome divergence after allopolyploidization.</title>
        <authorList>
            <person name="Zhang X."/>
            <person name="Chen Y."/>
            <person name="Wang L."/>
            <person name="Yuan Y."/>
            <person name="Fang M."/>
            <person name="Shi L."/>
            <person name="Lu R."/>
            <person name="Comes H.P."/>
            <person name="Ma Y."/>
            <person name="Chen Y."/>
            <person name="Huang G."/>
            <person name="Zhou Y."/>
            <person name="Zheng Z."/>
            <person name="Qiu Y."/>
        </authorList>
    </citation>
    <scope>NUCLEOTIDE SEQUENCE [LARGE SCALE GENOMIC DNA]</scope>
    <source>
        <tissue evidence="2">Roots</tissue>
    </source>
</reference>
<dbReference type="Proteomes" id="UP001345219">
    <property type="component" value="Chromosome 4"/>
</dbReference>
<protein>
    <submittedName>
        <fullName evidence="2">Uncharacterized protein</fullName>
    </submittedName>
</protein>
<organism evidence="2 3">
    <name type="scientific">Trapa incisa</name>
    <dbReference type="NCBI Taxonomy" id="236973"/>
    <lineage>
        <taxon>Eukaryota</taxon>
        <taxon>Viridiplantae</taxon>
        <taxon>Streptophyta</taxon>
        <taxon>Embryophyta</taxon>
        <taxon>Tracheophyta</taxon>
        <taxon>Spermatophyta</taxon>
        <taxon>Magnoliopsida</taxon>
        <taxon>eudicotyledons</taxon>
        <taxon>Gunneridae</taxon>
        <taxon>Pentapetalae</taxon>
        <taxon>rosids</taxon>
        <taxon>malvids</taxon>
        <taxon>Myrtales</taxon>
        <taxon>Lythraceae</taxon>
        <taxon>Trapa</taxon>
    </lineage>
</organism>
<dbReference type="AlphaFoldDB" id="A0AAN7JPS6"/>
<accession>A0AAN7JPS6</accession>
<keyword evidence="3" id="KW-1185">Reference proteome</keyword>
<evidence type="ECO:0000313" key="2">
    <source>
        <dbReference type="EMBL" id="KAK4751332.1"/>
    </source>
</evidence>
<sequence length="49" mass="5648">MVNPSPLDHVRDVNLEDVEEEEKSSKDHVRDVNLKDVEEEEKSSKGQNN</sequence>
<evidence type="ECO:0000256" key="1">
    <source>
        <dbReference type="SAM" id="MobiDB-lite"/>
    </source>
</evidence>
<evidence type="ECO:0000313" key="3">
    <source>
        <dbReference type="Proteomes" id="UP001345219"/>
    </source>
</evidence>
<comment type="caution">
    <text evidence="2">The sequence shown here is derived from an EMBL/GenBank/DDBJ whole genome shotgun (WGS) entry which is preliminary data.</text>
</comment>
<name>A0AAN7JPS6_9MYRT</name>
<feature type="compositionally biased region" description="Basic and acidic residues" evidence="1">
    <location>
        <begin position="23"/>
        <end position="36"/>
    </location>
</feature>
<gene>
    <name evidence="2" type="ORF">SAY87_004814</name>
</gene>
<dbReference type="EMBL" id="JAXIOK010000017">
    <property type="protein sequence ID" value="KAK4751332.1"/>
    <property type="molecule type" value="Genomic_DNA"/>
</dbReference>
<proteinExistence type="predicted"/>